<organism evidence="3 4">
    <name type="scientific">Peribacillus simplex</name>
    <dbReference type="NCBI Taxonomy" id="1478"/>
    <lineage>
        <taxon>Bacteria</taxon>
        <taxon>Bacillati</taxon>
        <taxon>Bacillota</taxon>
        <taxon>Bacilli</taxon>
        <taxon>Bacillales</taxon>
        <taxon>Bacillaceae</taxon>
        <taxon>Peribacillus</taxon>
    </lineage>
</organism>
<dbReference type="Pfam" id="PF05658">
    <property type="entry name" value="YadA_head"/>
    <property type="match status" value="4"/>
</dbReference>
<dbReference type="Gene3D" id="2.150.10.10">
    <property type="entry name" value="Serralysin-like metalloprotease, C-terminal"/>
    <property type="match status" value="3"/>
</dbReference>
<dbReference type="SUPFAM" id="SSF101967">
    <property type="entry name" value="Adhesin YadA, collagen-binding domain"/>
    <property type="match status" value="3"/>
</dbReference>
<evidence type="ECO:0000259" key="2">
    <source>
        <dbReference type="Pfam" id="PF11962"/>
    </source>
</evidence>
<evidence type="ECO:0000313" key="4">
    <source>
        <dbReference type="Proteomes" id="UP001178277"/>
    </source>
</evidence>
<dbReference type="Gene3D" id="2.40.300.10">
    <property type="entry name" value="Head decoration protein D"/>
    <property type="match status" value="1"/>
</dbReference>
<dbReference type="GO" id="GO:0019867">
    <property type="term" value="C:outer membrane"/>
    <property type="evidence" value="ECO:0007669"/>
    <property type="project" value="InterPro"/>
</dbReference>
<dbReference type="AlphaFoldDB" id="A0AA90NXR6"/>
<dbReference type="InterPro" id="IPR008640">
    <property type="entry name" value="Adhesin_Head_dom"/>
</dbReference>
<evidence type="ECO:0000259" key="1">
    <source>
        <dbReference type="Pfam" id="PF05658"/>
    </source>
</evidence>
<proteinExistence type="predicted"/>
<dbReference type="InterPro" id="IPR011049">
    <property type="entry name" value="Serralysin-like_metalloprot_C"/>
</dbReference>
<dbReference type="CDD" id="cd12820">
    <property type="entry name" value="LbR_YadA-like"/>
    <property type="match status" value="2"/>
</dbReference>
<feature type="domain" description="Trimeric autotransporter adhesin YadA-like head" evidence="1">
    <location>
        <begin position="114"/>
        <end position="133"/>
    </location>
</feature>
<feature type="domain" description="Trimeric autotransporter adhesin YadA-like head" evidence="1">
    <location>
        <begin position="212"/>
        <end position="238"/>
    </location>
</feature>
<dbReference type="InterPro" id="IPR021865">
    <property type="entry name" value="Peptidase_G2"/>
</dbReference>
<dbReference type="Gene3D" id="4.10.80.40">
    <property type="entry name" value="succinate dehydrogenase protein domain"/>
    <property type="match status" value="1"/>
</dbReference>
<accession>A0AA90NXR6</accession>
<dbReference type="Pfam" id="PF11962">
    <property type="entry name" value="Peptidase_G2"/>
    <property type="match status" value="1"/>
</dbReference>
<reference evidence="3" key="1">
    <citation type="submission" date="2023-07" db="EMBL/GenBank/DDBJ databases">
        <title>Murine gut Bacillus species.</title>
        <authorList>
            <person name="Gutman E."/>
            <person name="Hashuel R."/>
            <person name="Litvak Y."/>
        </authorList>
    </citation>
    <scope>NUCLEOTIDE SEQUENCE</scope>
    <source>
        <strain evidence="3">RU283</strain>
    </source>
</reference>
<feature type="domain" description="Trimeric autotransporter adhesin YadA-like head" evidence="1">
    <location>
        <begin position="142"/>
        <end position="165"/>
    </location>
</feature>
<dbReference type="EMBL" id="JAUUTP010000053">
    <property type="protein sequence ID" value="MDP1421839.1"/>
    <property type="molecule type" value="Genomic_DNA"/>
</dbReference>
<protein>
    <submittedName>
        <fullName evidence="3">Peptidase G2 autoproteolytic cleavage domain-containing protein</fullName>
    </submittedName>
</protein>
<evidence type="ECO:0000313" key="3">
    <source>
        <dbReference type="EMBL" id="MDP1421839.1"/>
    </source>
</evidence>
<feature type="domain" description="Peptidase G2 IMC autoproteolytic cleavage" evidence="2">
    <location>
        <begin position="316"/>
        <end position="489"/>
    </location>
</feature>
<feature type="domain" description="Trimeric autotransporter adhesin YadA-like head" evidence="1">
    <location>
        <begin position="16"/>
        <end position="41"/>
    </location>
</feature>
<gene>
    <name evidence="3" type="ORF">Q8G35_26655</name>
</gene>
<comment type="caution">
    <text evidence="3">The sequence shown here is derived from an EMBL/GenBank/DDBJ whole genome shotgun (WGS) entry which is preliminary data.</text>
</comment>
<sequence length="541" mass="56391">MTNGCNQNPIGNCSEAEGINTIANGVASHAEGNGTTAGGNASHTEGFETITTVFAAHAEGSTTTASGVASHAEGFLTTASGETSHAEGANTKAEGVASHAEGFLTRASANTAHAEGNSSLASGNASHAEGSNSRALNLFAHAEGSLTTASGIASHAEGENTVASGLVSHAEGQATRAQGESSHAEGDQTVANGRASHAEGNLTLAGGSFAHAEGQRTVASGDLSHAEGNQTQALGQNSHAEGALNIASGFTSHAEGVNTVASGLFSHTEGQSTNANLLEGVHVMGQFGAANELPYSWYLANGTNASTPGLAAKILSNGNVKIDGTVTTPAADYAEMFETIDGYPIEFGYFVTLEKDKVRIATGQDDYILGISSAKPAFLADSGELRWKNKYLTTEWGEILYENITLPSVLDATGNVVVPKRTELRPVINPEWDAALEYQPRSSRPEWIAIGLLGKLLVRDDGSCEVNGYCMPNGEGIATKAKQGYRVLNRTGINQILVLFNSVPVNSSNHIEDLKKFAELKKQGYLTEEEFRIEKQKLLNS</sequence>
<name>A0AA90NXR6_9BACI</name>
<dbReference type="RefSeq" id="WP_305162821.1">
    <property type="nucleotide sequence ID" value="NZ_JAUUTP010000053.1"/>
</dbReference>
<dbReference type="Proteomes" id="UP001178277">
    <property type="component" value="Unassembled WGS sequence"/>
</dbReference>